<sequence length="171" mass="18999">MRPGIQVQIVSQYCAGELETVVMAKPVPIFATDREDSEETRRSFGRKKKTRRESSARNCSLGPISGDPDAQVSRSSWKGTPFTTVTPYFVGGQDRATANGGERPDDFSRRLSGHKRLVVFSVYRAGSLEEAYFARGLLAEDRRSREKAFSRHASPPVDESVLTSNRIGSNR</sequence>
<feature type="compositionally biased region" description="Polar residues" evidence="1">
    <location>
        <begin position="72"/>
        <end position="86"/>
    </location>
</feature>
<gene>
    <name evidence="2" type="ORF">K0M31_009798</name>
</gene>
<feature type="compositionally biased region" description="Polar residues" evidence="1">
    <location>
        <begin position="161"/>
        <end position="171"/>
    </location>
</feature>
<dbReference type="Proteomes" id="UP001177670">
    <property type="component" value="Unassembled WGS sequence"/>
</dbReference>
<feature type="region of interest" description="Disordered" evidence="1">
    <location>
        <begin position="33"/>
        <end position="108"/>
    </location>
</feature>
<protein>
    <submittedName>
        <fullName evidence="2">Uncharacterized protein</fullName>
    </submittedName>
</protein>
<organism evidence="2 3">
    <name type="scientific">Melipona bicolor</name>
    <dbReference type="NCBI Taxonomy" id="60889"/>
    <lineage>
        <taxon>Eukaryota</taxon>
        <taxon>Metazoa</taxon>
        <taxon>Ecdysozoa</taxon>
        <taxon>Arthropoda</taxon>
        <taxon>Hexapoda</taxon>
        <taxon>Insecta</taxon>
        <taxon>Pterygota</taxon>
        <taxon>Neoptera</taxon>
        <taxon>Endopterygota</taxon>
        <taxon>Hymenoptera</taxon>
        <taxon>Apocrita</taxon>
        <taxon>Aculeata</taxon>
        <taxon>Apoidea</taxon>
        <taxon>Anthophila</taxon>
        <taxon>Apidae</taxon>
        <taxon>Melipona</taxon>
    </lineage>
</organism>
<keyword evidence="3" id="KW-1185">Reference proteome</keyword>
<dbReference type="AlphaFoldDB" id="A0AA40FMJ9"/>
<reference evidence="2" key="1">
    <citation type="submission" date="2021-10" db="EMBL/GenBank/DDBJ databases">
        <title>Melipona bicolor Genome sequencing and assembly.</title>
        <authorList>
            <person name="Araujo N.S."/>
            <person name="Arias M.C."/>
        </authorList>
    </citation>
    <scope>NUCLEOTIDE SEQUENCE</scope>
    <source>
        <strain evidence="2">USP_2M_L1-L4_2017</strain>
        <tissue evidence="2">Whole body</tissue>
    </source>
</reference>
<feature type="region of interest" description="Disordered" evidence="1">
    <location>
        <begin position="144"/>
        <end position="171"/>
    </location>
</feature>
<dbReference type="EMBL" id="JAHYIQ010000024">
    <property type="protein sequence ID" value="KAK1121948.1"/>
    <property type="molecule type" value="Genomic_DNA"/>
</dbReference>
<evidence type="ECO:0000313" key="2">
    <source>
        <dbReference type="EMBL" id="KAK1121948.1"/>
    </source>
</evidence>
<proteinExistence type="predicted"/>
<accession>A0AA40FMJ9</accession>
<comment type="caution">
    <text evidence="2">The sequence shown here is derived from an EMBL/GenBank/DDBJ whole genome shotgun (WGS) entry which is preliminary data.</text>
</comment>
<evidence type="ECO:0000313" key="3">
    <source>
        <dbReference type="Proteomes" id="UP001177670"/>
    </source>
</evidence>
<name>A0AA40FMJ9_9HYME</name>
<evidence type="ECO:0000256" key="1">
    <source>
        <dbReference type="SAM" id="MobiDB-lite"/>
    </source>
</evidence>